<evidence type="ECO:0000313" key="9">
    <source>
        <dbReference type="EMBL" id="MBL0885407.1"/>
    </source>
</evidence>
<evidence type="ECO:0000313" key="10">
    <source>
        <dbReference type="Proteomes" id="UP000675409"/>
    </source>
</evidence>
<dbReference type="EMBL" id="JABBYC010000003">
    <property type="protein sequence ID" value="MBL0885407.1"/>
    <property type="molecule type" value="Genomic_DNA"/>
</dbReference>
<accession>A0ABS1LIK9</accession>
<keyword evidence="7 8" id="KW-0472">Membrane</keyword>
<keyword evidence="5 8" id="KW-1133">Transmembrane helix</keyword>
<evidence type="ECO:0000256" key="6">
    <source>
        <dbReference type="ARBA" id="ARBA00023065"/>
    </source>
</evidence>
<dbReference type="InterPro" id="IPR002490">
    <property type="entry name" value="V-ATPase_116kDa_su"/>
</dbReference>
<feature type="transmembrane region" description="Helical" evidence="8">
    <location>
        <begin position="259"/>
        <end position="281"/>
    </location>
</feature>
<reference evidence="9 10" key="1">
    <citation type="journal article" date="2021" name="Arch. Microbiol.">
        <title>Myceligenerans indicum sp. nov., an actinobacterium isolated from mangrove sediment of Sundarbans, India.</title>
        <authorList>
            <person name="Asha K."/>
            <person name="Bhadury P."/>
        </authorList>
    </citation>
    <scope>NUCLEOTIDE SEQUENCE [LARGE SCALE GENOMIC DNA]</scope>
    <source>
        <strain evidence="9 10">I2</strain>
    </source>
</reference>
<comment type="subcellular location">
    <subcellularLocation>
        <location evidence="1">Membrane</location>
        <topology evidence="1">Multi-pass membrane protein</topology>
    </subcellularLocation>
</comment>
<dbReference type="PANTHER" id="PTHR11629:SF63">
    <property type="entry name" value="V-TYPE PROTON ATPASE SUBUNIT A"/>
    <property type="match status" value="1"/>
</dbReference>
<evidence type="ECO:0000256" key="7">
    <source>
        <dbReference type="ARBA" id="ARBA00023136"/>
    </source>
</evidence>
<feature type="transmembrane region" description="Helical" evidence="8">
    <location>
        <begin position="405"/>
        <end position="428"/>
    </location>
</feature>
<comment type="similarity">
    <text evidence="2">Belongs to the V-ATPase 116 kDa subunit family.</text>
</comment>
<proteinExistence type="inferred from homology"/>
<name>A0ABS1LIK9_9MICO</name>
<keyword evidence="3" id="KW-0813">Transport</keyword>
<feature type="transmembrane region" description="Helical" evidence="8">
    <location>
        <begin position="220"/>
        <end position="239"/>
    </location>
</feature>
<evidence type="ECO:0000256" key="1">
    <source>
        <dbReference type="ARBA" id="ARBA00004141"/>
    </source>
</evidence>
<feature type="transmembrane region" description="Helical" evidence="8">
    <location>
        <begin position="180"/>
        <end position="208"/>
    </location>
</feature>
<feature type="transmembrane region" description="Helical" evidence="8">
    <location>
        <begin position="324"/>
        <end position="345"/>
    </location>
</feature>
<gene>
    <name evidence="9" type="ORF">HGK34_03775</name>
</gene>
<keyword evidence="10" id="KW-1185">Reference proteome</keyword>
<organism evidence="9 10">
    <name type="scientific">Myceligenerans indicum</name>
    <dbReference type="NCBI Taxonomy" id="2593663"/>
    <lineage>
        <taxon>Bacteria</taxon>
        <taxon>Bacillati</taxon>
        <taxon>Actinomycetota</taxon>
        <taxon>Actinomycetes</taxon>
        <taxon>Micrococcales</taxon>
        <taxon>Promicromonosporaceae</taxon>
        <taxon>Myceligenerans</taxon>
    </lineage>
</organism>
<evidence type="ECO:0000256" key="5">
    <source>
        <dbReference type="ARBA" id="ARBA00022989"/>
    </source>
</evidence>
<protein>
    <submittedName>
        <fullName evidence="9">ATPase</fullName>
    </submittedName>
</protein>
<evidence type="ECO:0000256" key="2">
    <source>
        <dbReference type="ARBA" id="ARBA00009904"/>
    </source>
</evidence>
<feature type="transmembrane region" description="Helical" evidence="8">
    <location>
        <begin position="293"/>
        <end position="318"/>
    </location>
</feature>
<evidence type="ECO:0000256" key="3">
    <source>
        <dbReference type="ARBA" id="ARBA00022448"/>
    </source>
</evidence>
<comment type="caution">
    <text evidence="9">The sequence shown here is derived from an EMBL/GenBank/DDBJ whole genome shotgun (WGS) entry which is preliminary data.</text>
</comment>
<dbReference type="PANTHER" id="PTHR11629">
    <property type="entry name" value="VACUOLAR PROTON ATPASES"/>
    <property type="match status" value="1"/>
</dbReference>
<keyword evidence="4 8" id="KW-0812">Transmembrane</keyword>
<dbReference type="Pfam" id="PF01496">
    <property type="entry name" value="V_ATPase_I"/>
    <property type="match status" value="1"/>
</dbReference>
<sequence length="467" mass="47733">MPSSETIGPVRMERVALVAVPDRLRAVLVQVADAGVVQLDTTAGEEETDDPAARRLHRLPHSDAPARLAAGPPDLDALERAARTDLLAGEVELAGYTARAVRRGNVAALTGWCPAPELPALAERIAPLGGALAPIPVPQGATPPTLLAGGRAVRRSFAPLVRTYGTVPYADVDPTVGAGIAYVVMFGMMFGDAGHGLLLLVLAGLMRAGRPRPLARLREAWAFVAAAGLAATCFGALYGEFFGPTGVLPVLWLHPLEDPLQLLAVAIGVGAVLLGVAYAVGTVNRWREGGARLALYAPSGIAGSAVFVGIGGIVGGGLAGSSALIGGGVIVAVAGLVLAAAGLYAESGGGPTGVVQTGVGLFDVVVRLGSNLVSFARLAAFGMTHAALGWVVWQGTVALAGLGWLGIVGAVVVFVAGNIVTFTLEALVAGVQALRLEFYELFSRVFTTEGTPFRPWHVPLSTLEDAP</sequence>
<dbReference type="Proteomes" id="UP000675409">
    <property type="component" value="Unassembled WGS sequence"/>
</dbReference>
<evidence type="ECO:0000256" key="4">
    <source>
        <dbReference type="ARBA" id="ARBA00022692"/>
    </source>
</evidence>
<keyword evidence="6" id="KW-0406">Ion transport</keyword>
<evidence type="ECO:0000256" key="8">
    <source>
        <dbReference type="SAM" id="Phobius"/>
    </source>
</evidence>